<evidence type="ECO:0000256" key="1">
    <source>
        <dbReference type="SAM" id="MobiDB-lite"/>
    </source>
</evidence>
<organism evidence="2 3">
    <name type="scientific">Miscanthus lutarioriparius</name>
    <dbReference type="NCBI Taxonomy" id="422564"/>
    <lineage>
        <taxon>Eukaryota</taxon>
        <taxon>Viridiplantae</taxon>
        <taxon>Streptophyta</taxon>
        <taxon>Embryophyta</taxon>
        <taxon>Tracheophyta</taxon>
        <taxon>Spermatophyta</taxon>
        <taxon>Magnoliopsida</taxon>
        <taxon>Liliopsida</taxon>
        <taxon>Poales</taxon>
        <taxon>Poaceae</taxon>
        <taxon>PACMAD clade</taxon>
        <taxon>Panicoideae</taxon>
        <taxon>Andropogonodae</taxon>
        <taxon>Andropogoneae</taxon>
        <taxon>Saccharinae</taxon>
        <taxon>Miscanthus</taxon>
    </lineage>
</organism>
<dbReference type="Proteomes" id="UP000604825">
    <property type="component" value="Unassembled WGS sequence"/>
</dbReference>
<evidence type="ECO:0000313" key="3">
    <source>
        <dbReference type="Proteomes" id="UP000604825"/>
    </source>
</evidence>
<dbReference type="AlphaFoldDB" id="A0A811PSG9"/>
<feature type="compositionally biased region" description="Polar residues" evidence="1">
    <location>
        <begin position="153"/>
        <end position="167"/>
    </location>
</feature>
<reference evidence="2" key="1">
    <citation type="submission" date="2020-10" db="EMBL/GenBank/DDBJ databases">
        <authorList>
            <person name="Han B."/>
            <person name="Lu T."/>
            <person name="Zhao Q."/>
            <person name="Huang X."/>
            <person name="Zhao Y."/>
        </authorList>
    </citation>
    <scope>NUCLEOTIDE SEQUENCE</scope>
</reference>
<feature type="region of interest" description="Disordered" evidence="1">
    <location>
        <begin position="75"/>
        <end position="175"/>
    </location>
</feature>
<feature type="compositionally biased region" description="Low complexity" evidence="1">
    <location>
        <begin position="126"/>
        <end position="139"/>
    </location>
</feature>
<dbReference type="EMBL" id="CAJGYO010000007">
    <property type="protein sequence ID" value="CAD6246849.1"/>
    <property type="molecule type" value="Genomic_DNA"/>
</dbReference>
<sequence length="232" mass="24482">MTASARVLRLLPRQLTMPLRLAFTPPSRAAARSYFLMLLQQQPHRCWARAAASSASNSSSICEQYPQALIAAAPGRGATCPRDGKGDGDGEAAARGGEKAAGAQQDDSSCAAAPSPRAPKEKEALRAAAAAGRNGRSGATSRQRVRTAKPQPKLTQAKSNQHQQPANRPTGGELSSGVRIPVVEIDIEYTPTVLGVRVGGRVNPSHLGVQSCSVDADEIDGMRDRARTTFQF</sequence>
<name>A0A811PSG9_9POAL</name>
<gene>
    <name evidence="2" type="ORF">NCGR_LOCUS31088</name>
</gene>
<accession>A0A811PSG9</accession>
<comment type="caution">
    <text evidence="2">The sequence shown here is derived from an EMBL/GenBank/DDBJ whole genome shotgun (WGS) entry which is preliminary data.</text>
</comment>
<feature type="compositionally biased region" description="Low complexity" evidence="1">
    <location>
        <begin position="91"/>
        <end position="115"/>
    </location>
</feature>
<protein>
    <submittedName>
        <fullName evidence="2">Uncharacterized protein</fullName>
    </submittedName>
</protein>
<proteinExistence type="predicted"/>
<evidence type="ECO:0000313" key="2">
    <source>
        <dbReference type="EMBL" id="CAD6246849.1"/>
    </source>
</evidence>
<keyword evidence="3" id="KW-1185">Reference proteome</keyword>